<feature type="chain" id="PRO_5046919305" evidence="2">
    <location>
        <begin position="30"/>
        <end position="330"/>
    </location>
</feature>
<sequence length="330" mass="35227">MPQKLIANRHFLAVVFGALYFSFSFPAMAADEYPSKSIKVVVPFPPGGINDTVARPVLKKMGDILGTGFVVENKPGASGTIGTAQVGKAVADGYTLLLGAASTMAVVPHMIKNVTYDSANDFVPVGGIASVPSVLITGKKQDFPTYAAFVRAAKQKPSELTFGSAGAGTSHHTQQSFLNLKQGIEMLHIPYKGSGPAMGDLLGGQIDFLMDPISTAIVQIQADKVRALGITSDQRSPLLPNVPTFKELGVKDFEVSTWFGLFAPKGTPAAVIKKVESALGEALKDAEVKKFMDERGMNILPKNSAEMQKFVQAENALWKDVVKKTRISID</sequence>
<reference evidence="3" key="1">
    <citation type="submission" date="2022-09" db="EMBL/GenBank/DDBJ databases">
        <title>The complete genome of Acidovorax sp. 5MLIR.</title>
        <authorList>
            <person name="Liu L."/>
            <person name="Yue J."/>
            <person name="Yang F."/>
            <person name="Yuan J."/>
            <person name="Li L."/>
        </authorList>
    </citation>
    <scope>NUCLEOTIDE SEQUENCE</scope>
    <source>
        <strain evidence="3">5MLIR</strain>
    </source>
</reference>
<dbReference type="Pfam" id="PF03401">
    <property type="entry name" value="TctC"/>
    <property type="match status" value="1"/>
</dbReference>
<dbReference type="RefSeq" id="WP_231045015.1">
    <property type="nucleotide sequence ID" value="NZ_CP106881.1"/>
</dbReference>
<dbReference type="Gene3D" id="3.40.190.150">
    <property type="entry name" value="Bordetella uptake gene, domain 1"/>
    <property type="match status" value="1"/>
</dbReference>
<evidence type="ECO:0000313" key="3">
    <source>
        <dbReference type="EMBL" id="UYG51120.1"/>
    </source>
</evidence>
<dbReference type="EMBL" id="CP106881">
    <property type="protein sequence ID" value="UYG51120.1"/>
    <property type="molecule type" value="Genomic_DNA"/>
</dbReference>
<dbReference type="CDD" id="cd07012">
    <property type="entry name" value="PBP2_Bug_TTT"/>
    <property type="match status" value="1"/>
</dbReference>
<evidence type="ECO:0000256" key="1">
    <source>
        <dbReference type="ARBA" id="ARBA00006987"/>
    </source>
</evidence>
<dbReference type="PANTHER" id="PTHR42928">
    <property type="entry name" value="TRICARBOXYLATE-BINDING PROTEIN"/>
    <property type="match status" value="1"/>
</dbReference>
<dbReference type="Gene3D" id="3.40.190.10">
    <property type="entry name" value="Periplasmic binding protein-like II"/>
    <property type="match status" value="1"/>
</dbReference>
<dbReference type="SUPFAM" id="SSF53850">
    <property type="entry name" value="Periplasmic binding protein-like II"/>
    <property type="match status" value="1"/>
</dbReference>
<dbReference type="PIRSF" id="PIRSF017082">
    <property type="entry name" value="YflP"/>
    <property type="match status" value="1"/>
</dbReference>
<accession>A0ABY6G8N6</accession>
<dbReference type="InterPro" id="IPR042100">
    <property type="entry name" value="Bug_dom1"/>
</dbReference>
<dbReference type="PANTHER" id="PTHR42928:SF5">
    <property type="entry name" value="BLR1237 PROTEIN"/>
    <property type="match status" value="1"/>
</dbReference>
<evidence type="ECO:0000256" key="2">
    <source>
        <dbReference type="SAM" id="SignalP"/>
    </source>
</evidence>
<dbReference type="InterPro" id="IPR005064">
    <property type="entry name" value="BUG"/>
</dbReference>
<feature type="signal peptide" evidence="2">
    <location>
        <begin position="1"/>
        <end position="29"/>
    </location>
</feature>
<protein>
    <submittedName>
        <fullName evidence="3">Tripartite tricarboxylate transporter substrate binding protein</fullName>
    </submittedName>
</protein>
<dbReference type="Proteomes" id="UP001162800">
    <property type="component" value="Chromosome"/>
</dbReference>
<proteinExistence type="inferred from homology"/>
<evidence type="ECO:0000313" key="4">
    <source>
        <dbReference type="Proteomes" id="UP001162800"/>
    </source>
</evidence>
<keyword evidence="4" id="KW-1185">Reference proteome</keyword>
<keyword evidence="2" id="KW-0732">Signal</keyword>
<organism evidence="3 4">
    <name type="scientific">Comamonas endophytica</name>
    <dbReference type="NCBI Taxonomy" id="2949090"/>
    <lineage>
        <taxon>Bacteria</taxon>
        <taxon>Pseudomonadati</taxon>
        <taxon>Pseudomonadota</taxon>
        <taxon>Betaproteobacteria</taxon>
        <taxon>Burkholderiales</taxon>
        <taxon>Comamonadaceae</taxon>
        <taxon>Comamonas</taxon>
    </lineage>
</organism>
<name>A0ABY6G8N6_9BURK</name>
<gene>
    <name evidence="3" type="ORF">M9799_13610</name>
</gene>
<comment type="similarity">
    <text evidence="1">Belongs to the UPF0065 (bug) family.</text>
</comment>